<evidence type="ECO:0000313" key="1">
    <source>
        <dbReference type="EMBL" id="KAJ8384591.1"/>
    </source>
</evidence>
<evidence type="ECO:0000313" key="2">
    <source>
        <dbReference type="Proteomes" id="UP001221898"/>
    </source>
</evidence>
<organism evidence="1 2">
    <name type="scientific">Aldrovandia affinis</name>
    <dbReference type="NCBI Taxonomy" id="143900"/>
    <lineage>
        <taxon>Eukaryota</taxon>
        <taxon>Metazoa</taxon>
        <taxon>Chordata</taxon>
        <taxon>Craniata</taxon>
        <taxon>Vertebrata</taxon>
        <taxon>Euteleostomi</taxon>
        <taxon>Actinopterygii</taxon>
        <taxon>Neopterygii</taxon>
        <taxon>Teleostei</taxon>
        <taxon>Notacanthiformes</taxon>
        <taxon>Halosauridae</taxon>
        <taxon>Aldrovandia</taxon>
    </lineage>
</organism>
<dbReference type="Proteomes" id="UP001221898">
    <property type="component" value="Unassembled WGS sequence"/>
</dbReference>
<dbReference type="EMBL" id="JAINUG010000268">
    <property type="protein sequence ID" value="KAJ8384591.1"/>
    <property type="molecule type" value="Genomic_DNA"/>
</dbReference>
<dbReference type="AlphaFoldDB" id="A0AAD7RKU5"/>
<dbReference type="PANTHER" id="PTHR28489:SF4">
    <property type="entry name" value="PROTEIN RD3-LIKE"/>
    <property type="match status" value="1"/>
</dbReference>
<dbReference type="PANTHER" id="PTHR28489">
    <property type="entry name" value="RENTINAL DEGENERATION 3-LIKE"/>
    <property type="match status" value="1"/>
</dbReference>
<dbReference type="InterPro" id="IPR028092">
    <property type="entry name" value="RD3"/>
</dbReference>
<reference evidence="1" key="1">
    <citation type="journal article" date="2023" name="Science">
        <title>Genome structures resolve the early diversification of teleost fishes.</title>
        <authorList>
            <person name="Parey E."/>
            <person name="Louis A."/>
            <person name="Montfort J."/>
            <person name="Bouchez O."/>
            <person name="Roques C."/>
            <person name="Iampietro C."/>
            <person name="Lluch J."/>
            <person name="Castinel A."/>
            <person name="Donnadieu C."/>
            <person name="Desvignes T."/>
            <person name="Floi Bucao C."/>
            <person name="Jouanno E."/>
            <person name="Wen M."/>
            <person name="Mejri S."/>
            <person name="Dirks R."/>
            <person name="Jansen H."/>
            <person name="Henkel C."/>
            <person name="Chen W.J."/>
            <person name="Zahm M."/>
            <person name="Cabau C."/>
            <person name="Klopp C."/>
            <person name="Thompson A.W."/>
            <person name="Robinson-Rechavi M."/>
            <person name="Braasch I."/>
            <person name="Lecointre G."/>
            <person name="Bobe J."/>
            <person name="Postlethwait J.H."/>
            <person name="Berthelot C."/>
            <person name="Roest Crollius H."/>
            <person name="Guiguen Y."/>
        </authorList>
    </citation>
    <scope>NUCLEOTIDE SEQUENCE</scope>
    <source>
        <strain evidence="1">NC1722</strain>
    </source>
</reference>
<gene>
    <name evidence="1" type="ORF">AAFF_G00200280</name>
</gene>
<name>A0AAD7RKU5_9TELE</name>
<protein>
    <submittedName>
        <fullName evidence="1">Uncharacterized protein</fullName>
    </submittedName>
</protein>
<accession>A0AAD7RKU5</accession>
<comment type="caution">
    <text evidence="1">The sequence shown here is derived from an EMBL/GenBank/DDBJ whole genome shotgun (WGS) entry which is preliminary data.</text>
</comment>
<keyword evidence="2" id="KW-1185">Reference proteome</keyword>
<proteinExistence type="predicted"/>
<sequence>MLPWSALFFTEPQIPGQRSREEMVTNTLMLELGGLLSRTKRLRQDRMTKVRKRRSSVDYSWLASNTPKQGYELTPGEVLELQSLCAKIHASQCGPIVLRFGKPHFRWEADSKFGVGAFICSKDSLTIMWPLPVVM</sequence>
<dbReference type="Pfam" id="PF14473">
    <property type="entry name" value="RD3"/>
    <property type="match status" value="1"/>
</dbReference>